<dbReference type="Proteomes" id="UP000184758">
    <property type="component" value="Unassembled WGS sequence"/>
</dbReference>
<dbReference type="AlphaFoldDB" id="A0A1N6HCF1"/>
<dbReference type="STRING" id="28230.SAMN05878443_1777"/>
<evidence type="ECO:0000313" key="2">
    <source>
        <dbReference type="Proteomes" id="UP000184758"/>
    </source>
</evidence>
<protein>
    <submittedName>
        <fullName evidence="1">Uncharacterized protein</fullName>
    </submittedName>
</protein>
<name>A0A1N6HCF1_9LACT</name>
<dbReference type="eggNOG" id="COG5340">
    <property type="taxonomic scope" value="Bacteria"/>
</dbReference>
<proteinExistence type="predicted"/>
<reference evidence="2" key="1">
    <citation type="submission" date="2016-11" db="EMBL/GenBank/DDBJ databases">
        <authorList>
            <person name="Varghese N."/>
            <person name="Submissions S."/>
        </authorList>
    </citation>
    <scope>NUCLEOTIDE SEQUENCE [LARGE SCALE GENOMIC DNA]</scope>
    <source>
        <strain evidence="2">313</strain>
    </source>
</reference>
<dbReference type="EMBL" id="FSRN01000001">
    <property type="protein sequence ID" value="SIO17498.1"/>
    <property type="molecule type" value="Genomic_DNA"/>
</dbReference>
<organism evidence="1 2">
    <name type="scientific">Carnobacterium alterfunditum</name>
    <dbReference type="NCBI Taxonomy" id="28230"/>
    <lineage>
        <taxon>Bacteria</taxon>
        <taxon>Bacillati</taxon>
        <taxon>Bacillota</taxon>
        <taxon>Bacilli</taxon>
        <taxon>Lactobacillales</taxon>
        <taxon>Carnobacteriaceae</taxon>
        <taxon>Carnobacterium</taxon>
    </lineage>
</organism>
<dbReference type="RefSeq" id="WP_034545186.1">
    <property type="nucleotide sequence ID" value="NZ_FSRN01000001.1"/>
</dbReference>
<dbReference type="OrthoDB" id="9802612at2"/>
<sequence>MNLKKLVQQYILSQKIGSPIFISDIMQYIEEHVDKDKEHQQIRKNVNVILMRMVKKDKCLKRFGTGVYYRDDTEQTEESGIDSVELIERTYVEDKIGNVYGYLTGEAYLHKLGLIENNPSEIVIATNEKRNGNVESADMNFKLVNPPTTVTNKNYSYLQILDLIKNDLIKGDNIQYNYTLTHHMNKYHLEADKLIAFAVDFYSQKVVLKVAEFINNKVYLEEQKDEIMFTIESTKQNKKDETIISETDEIE</sequence>
<gene>
    <name evidence="1" type="ORF">SAMN05878443_1777</name>
</gene>
<evidence type="ECO:0000313" key="1">
    <source>
        <dbReference type="EMBL" id="SIO17498.1"/>
    </source>
</evidence>
<accession>A0A1N6HCF1</accession>
<keyword evidence="2" id="KW-1185">Reference proteome</keyword>